<keyword evidence="4 6" id="KW-1133">Transmembrane helix</keyword>
<dbReference type="EMBL" id="CAJNOJ010000007">
    <property type="protein sequence ID" value="CAF0762661.1"/>
    <property type="molecule type" value="Genomic_DNA"/>
</dbReference>
<comment type="similarity">
    <text evidence="2 6">Belongs to the YIP1 family.</text>
</comment>
<evidence type="ECO:0000313" key="8">
    <source>
        <dbReference type="EMBL" id="CAF0762661.1"/>
    </source>
</evidence>
<protein>
    <recommendedName>
        <fullName evidence="6">Protein YIPF</fullName>
    </recommendedName>
</protein>
<evidence type="ECO:0000256" key="1">
    <source>
        <dbReference type="ARBA" id="ARBA00004141"/>
    </source>
</evidence>
<feature type="domain" description="Yip1" evidence="7">
    <location>
        <begin position="202"/>
        <end position="288"/>
    </location>
</feature>
<evidence type="ECO:0000256" key="2">
    <source>
        <dbReference type="ARBA" id="ARBA00010596"/>
    </source>
</evidence>
<keyword evidence="3 6" id="KW-0812">Transmembrane</keyword>
<evidence type="ECO:0000256" key="4">
    <source>
        <dbReference type="ARBA" id="ARBA00022989"/>
    </source>
</evidence>
<dbReference type="AlphaFoldDB" id="A0A813Q6I5"/>
<name>A0A813Q6I5_ADIRI</name>
<feature type="transmembrane region" description="Helical" evidence="6">
    <location>
        <begin position="75"/>
        <end position="93"/>
    </location>
</feature>
<feature type="transmembrane region" description="Helical" evidence="6">
    <location>
        <begin position="209"/>
        <end position="230"/>
    </location>
</feature>
<dbReference type="Pfam" id="PF04893">
    <property type="entry name" value="Yip1"/>
    <property type="match status" value="2"/>
</dbReference>
<evidence type="ECO:0000256" key="5">
    <source>
        <dbReference type="ARBA" id="ARBA00023136"/>
    </source>
</evidence>
<comment type="caution">
    <text evidence="6">Lacks conserved residue(s) required for the propagation of feature annotation.</text>
</comment>
<dbReference type="Proteomes" id="UP000663852">
    <property type="component" value="Unassembled WGS sequence"/>
</dbReference>
<feature type="transmembrane region" description="Helical" evidence="6">
    <location>
        <begin position="242"/>
        <end position="262"/>
    </location>
</feature>
<evidence type="ECO:0000256" key="6">
    <source>
        <dbReference type="RuleBase" id="RU361264"/>
    </source>
</evidence>
<sequence length="296" mass="33181">MDTDQAPFLTTSTQGIDMIEGDITLPSNRTNSNELSTLDEPVLDTIKRDLGAVFRKFGYAVIPRHSSTLLQQWDLWGPLILVTTLAILLQSNATKSSAGAQFAEVFTLMLIGSIAVTVNSQLLGGKISFFQSVCVLGYCLLPLLLSAFVNNILLYIPTKSTISILHIIRFLVVMAAYAWTMYASVQFLGQTQQPNRRMLVISFFQSVCVLGYCLLPLLLSAFVNNILLYIPTKSTISILHIIRFLVVMAAYAWTMYASVQFLGQTQQPNRRMLVLYPIFLFYFLIAWLIILHAHPK</sequence>
<dbReference type="PANTHER" id="PTHR21236">
    <property type="entry name" value="GOLGI MEMBRANE PROTEIN YIP1"/>
    <property type="match status" value="1"/>
</dbReference>
<dbReference type="InterPro" id="IPR006977">
    <property type="entry name" value="Yip1_dom"/>
</dbReference>
<gene>
    <name evidence="8" type="ORF">EDS130_LOCUS2892</name>
</gene>
<accession>A0A813Q6I5</accession>
<comment type="caution">
    <text evidence="8">The sequence shown here is derived from an EMBL/GenBank/DDBJ whole genome shotgun (WGS) entry which is preliminary data.</text>
</comment>
<feature type="transmembrane region" description="Helical" evidence="6">
    <location>
        <begin position="168"/>
        <end position="189"/>
    </location>
</feature>
<dbReference type="GO" id="GO:0000139">
    <property type="term" value="C:Golgi membrane"/>
    <property type="evidence" value="ECO:0007669"/>
    <property type="project" value="UniProtKB-SubCell"/>
</dbReference>
<evidence type="ECO:0000259" key="7">
    <source>
        <dbReference type="Pfam" id="PF04893"/>
    </source>
</evidence>
<feature type="transmembrane region" description="Helical" evidence="6">
    <location>
        <begin position="105"/>
        <end position="123"/>
    </location>
</feature>
<evidence type="ECO:0000313" key="9">
    <source>
        <dbReference type="Proteomes" id="UP000663852"/>
    </source>
</evidence>
<keyword evidence="5 6" id="KW-0472">Membrane</keyword>
<dbReference type="InterPro" id="IPR045231">
    <property type="entry name" value="Yip1/4-like"/>
</dbReference>
<feature type="domain" description="Yip1" evidence="7">
    <location>
        <begin position="69"/>
        <end position="196"/>
    </location>
</feature>
<dbReference type="GO" id="GO:0005802">
    <property type="term" value="C:trans-Golgi network"/>
    <property type="evidence" value="ECO:0007669"/>
    <property type="project" value="TreeGrafter"/>
</dbReference>
<organism evidence="8 9">
    <name type="scientific">Adineta ricciae</name>
    <name type="common">Rotifer</name>
    <dbReference type="NCBI Taxonomy" id="249248"/>
    <lineage>
        <taxon>Eukaryota</taxon>
        <taxon>Metazoa</taxon>
        <taxon>Spiralia</taxon>
        <taxon>Gnathifera</taxon>
        <taxon>Rotifera</taxon>
        <taxon>Eurotatoria</taxon>
        <taxon>Bdelloidea</taxon>
        <taxon>Adinetida</taxon>
        <taxon>Adinetidae</taxon>
        <taxon>Adineta</taxon>
    </lineage>
</organism>
<feature type="transmembrane region" description="Helical" evidence="6">
    <location>
        <begin position="129"/>
        <end position="156"/>
    </location>
</feature>
<comment type="subcellular location">
    <subcellularLocation>
        <location evidence="6">Golgi apparatus membrane</location>
        <topology evidence="6">Multi-pass membrane protein</topology>
    </subcellularLocation>
    <subcellularLocation>
        <location evidence="1">Membrane</location>
        <topology evidence="1">Multi-pass membrane protein</topology>
    </subcellularLocation>
</comment>
<proteinExistence type="inferred from homology"/>
<evidence type="ECO:0000256" key="3">
    <source>
        <dbReference type="ARBA" id="ARBA00022692"/>
    </source>
</evidence>
<dbReference type="GO" id="GO:0006888">
    <property type="term" value="P:endoplasmic reticulum to Golgi vesicle-mediated transport"/>
    <property type="evidence" value="ECO:0007669"/>
    <property type="project" value="InterPro"/>
</dbReference>
<dbReference type="PANTHER" id="PTHR21236:SF1">
    <property type="entry name" value="PROTEIN YIPF6"/>
    <property type="match status" value="1"/>
</dbReference>
<dbReference type="OrthoDB" id="411251at2759"/>
<feature type="transmembrane region" description="Helical" evidence="6">
    <location>
        <begin position="274"/>
        <end position="293"/>
    </location>
</feature>
<reference evidence="8" key="1">
    <citation type="submission" date="2021-02" db="EMBL/GenBank/DDBJ databases">
        <authorList>
            <person name="Nowell W R."/>
        </authorList>
    </citation>
    <scope>NUCLEOTIDE SEQUENCE</scope>
</reference>